<evidence type="ECO:0000313" key="2">
    <source>
        <dbReference type="EMBL" id="KAK7452651.1"/>
    </source>
</evidence>
<feature type="region of interest" description="Disordered" evidence="1">
    <location>
        <begin position="31"/>
        <end position="68"/>
    </location>
</feature>
<accession>A0ABR1J9F1</accession>
<sequence length="68" mass="6841">MASAHNILAVSRGFSSKGAASVVKEVEAPNSEAMDVGPLEADSGSEVEIKVDDADGTIRGATGPNRAV</sequence>
<comment type="caution">
    <text evidence="2">The sequence shown here is derived from an EMBL/GenBank/DDBJ whole genome shotgun (WGS) entry which is preliminary data.</text>
</comment>
<keyword evidence="3" id="KW-1185">Reference proteome</keyword>
<reference evidence="2 3" key="1">
    <citation type="submission" date="2024-01" db="EMBL/GenBank/DDBJ databases">
        <title>A draft genome for the cacao thread blight pathogen Marasmiellus scandens.</title>
        <authorList>
            <person name="Baruah I.K."/>
            <person name="Leung J."/>
            <person name="Bukari Y."/>
            <person name="Amoako-Attah I."/>
            <person name="Meinhardt L.W."/>
            <person name="Bailey B.A."/>
            <person name="Cohen S.P."/>
        </authorList>
    </citation>
    <scope>NUCLEOTIDE SEQUENCE [LARGE SCALE GENOMIC DNA]</scope>
    <source>
        <strain evidence="2 3">GH-19</strain>
    </source>
</reference>
<protein>
    <submittedName>
        <fullName evidence="2">Uncharacterized protein</fullName>
    </submittedName>
</protein>
<organism evidence="2 3">
    <name type="scientific">Marasmiellus scandens</name>
    <dbReference type="NCBI Taxonomy" id="2682957"/>
    <lineage>
        <taxon>Eukaryota</taxon>
        <taxon>Fungi</taxon>
        <taxon>Dikarya</taxon>
        <taxon>Basidiomycota</taxon>
        <taxon>Agaricomycotina</taxon>
        <taxon>Agaricomycetes</taxon>
        <taxon>Agaricomycetidae</taxon>
        <taxon>Agaricales</taxon>
        <taxon>Marasmiineae</taxon>
        <taxon>Omphalotaceae</taxon>
        <taxon>Marasmiellus</taxon>
    </lineage>
</organism>
<gene>
    <name evidence="2" type="ORF">VKT23_012050</name>
</gene>
<dbReference type="Proteomes" id="UP001498398">
    <property type="component" value="Unassembled WGS sequence"/>
</dbReference>
<evidence type="ECO:0000313" key="3">
    <source>
        <dbReference type="Proteomes" id="UP001498398"/>
    </source>
</evidence>
<evidence type="ECO:0000256" key="1">
    <source>
        <dbReference type="SAM" id="MobiDB-lite"/>
    </source>
</evidence>
<proteinExistence type="predicted"/>
<dbReference type="EMBL" id="JBANRG010000028">
    <property type="protein sequence ID" value="KAK7452651.1"/>
    <property type="molecule type" value="Genomic_DNA"/>
</dbReference>
<name>A0ABR1J9F1_9AGAR</name>